<proteinExistence type="inferred from homology"/>
<sequence>MKNVVLIGMPGSGKSTVGVLLAKALGYDFLDVDLVIQKREHALLQDILDERGLDAFLQAEEDAICSVSCENTVIAPGGSAVCREKAARHLKALGPVVYLKVPLAELSGRIQNLSTRGIAMEPGQTLADVMAYRAPLYDKYADLVIDCGGGQTLAQTARQVLERLNGLLR</sequence>
<feature type="binding site" evidence="7">
    <location>
        <begin position="11"/>
        <end position="16"/>
    </location>
    <ligand>
        <name>ATP</name>
        <dbReference type="ChEBI" id="CHEBI:30616"/>
    </ligand>
</feature>
<keyword evidence="2 7" id="KW-0808">Transferase</keyword>
<dbReference type="EC" id="2.7.1.71" evidence="7"/>
<dbReference type="GO" id="GO:0004765">
    <property type="term" value="F:shikimate kinase activity"/>
    <property type="evidence" value="ECO:0007669"/>
    <property type="project" value="UniProtKB-UniRule"/>
</dbReference>
<dbReference type="Pfam" id="PF01202">
    <property type="entry name" value="SKI"/>
    <property type="match status" value="1"/>
</dbReference>
<feature type="binding site" evidence="7">
    <location>
        <position position="151"/>
    </location>
    <ligand>
        <name>ATP</name>
        <dbReference type="ChEBI" id="CHEBI:30616"/>
    </ligand>
</feature>
<comment type="caution">
    <text evidence="7">Lacks conserved residue(s) required for the propagation of feature annotation.</text>
</comment>
<dbReference type="SUPFAM" id="SSF52540">
    <property type="entry name" value="P-loop containing nucleoside triphosphate hydrolases"/>
    <property type="match status" value="1"/>
</dbReference>
<keyword evidence="6 7" id="KW-0057">Aromatic amino acid biosynthesis</keyword>
<evidence type="ECO:0000256" key="3">
    <source>
        <dbReference type="ARBA" id="ARBA00022741"/>
    </source>
</evidence>
<accession>A0A8J6M4Z8</accession>
<gene>
    <name evidence="7" type="primary">aroK</name>
    <name evidence="8" type="ORF">H8S55_02295</name>
</gene>
<comment type="pathway">
    <text evidence="7">Metabolic intermediate biosynthesis; chorismate biosynthesis; chorismate from D-erythrose 4-phosphate and phosphoenolpyruvate: step 5/7.</text>
</comment>
<evidence type="ECO:0000256" key="1">
    <source>
        <dbReference type="ARBA" id="ARBA00022605"/>
    </source>
</evidence>
<protein>
    <recommendedName>
        <fullName evidence="7">Shikimate kinase</fullName>
        <shortName evidence="7">SK</shortName>
        <ecNumber evidence="7">2.7.1.71</ecNumber>
    </recommendedName>
</protein>
<keyword evidence="4 7" id="KW-0418">Kinase</keyword>
<keyword evidence="9" id="KW-1185">Reference proteome</keyword>
<evidence type="ECO:0000313" key="8">
    <source>
        <dbReference type="EMBL" id="MBC5716161.1"/>
    </source>
</evidence>
<dbReference type="InterPro" id="IPR027417">
    <property type="entry name" value="P-loop_NTPase"/>
</dbReference>
<dbReference type="HAMAP" id="MF_00109">
    <property type="entry name" value="Shikimate_kinase"/>
    <property type="match status" value="1"/>
</dbReference>
<dbReference type="InterPro" id="IPR000623">
    <property type="entry name" value="Shikimate_kinase/TSH1"/>
</dbReference>
<evidence type="ECO:0000256" key="2">
    <source>
        <dbReference type="ARBA" id="ARBA00022679"/>
    </source>
</evidence>
<dbReference type="GO" id="GO:0009423">
    <property type="term" value="P:chorismate biosynthetic process"/>
    <property type="evidence" value="ECO:0007669"/>
    <property type="project" value="UniProtKB-UniRule"/>
</dbReference>
<dbReference type="AlphaFoldDB" id="A0A8J6M4Z8"/>
<dbReference type="GO" id="GO:0005829">
    <property type="term" value="C:cytosol"/>
    <property type="evidence" value="ECO:0007669"/>
    <property type="project" value="TreeGrafter"/>
</dbReference>
<comment type="similarity">
    <text evidence="7">Belongs to the shikimate kinase family.</text>
</comment>
<dbReference type="Gene3D" id="3.40.50.300">
    <property type="entry name" value="P-loop containing nucleotide triphosphate hydrolases"/>
    <property type="match status" value="1"/>
</dbReference>
<name>A0A8J6M4Z8_9FIRM</name>
<dbReference type="InterPro" id="IPR031322">
    <property type="entry name" value="Shikimate/glucono_kinase"/>
</dbReference>
<comment type="cofactor">
    <cofactor evidence="7">
        <name>Mg(2+)</name>
        <dbReference type="ChEBI" id="CHEBI:18420"/>
    </cofactor>
    <text evidence="7">Binds 1 Mg(2+) ion per subunit.</text>
</comment>
<evidence type="ECO:0000256" key="5">
    <source>
        <dbReference type="ARBA" id="ARBA00022840"/>
    </source>
</evidence>
<evidence type="ECO:0000256" key="7">
    <source>
        <dbReference type="HAMAP-Rule" id="MF_00109"/>
    </source>
</evidence>
<comment type="subunit">
    <text evidence="7">Monomer.</text>
</comment>
<keyword evidence="7" id="KW-0963">Cytoplasm</keyword>
<evidence type="ECO:0000256" key="6">
    <source>
        <dbReference type="ARBA" id="ARBA00023141"/>
    </source>
</evidence>
<dbReference type="GO" id="GO:0008652">
    <property type="term" value="P:amino acid biosynthetic process"/>
    <property type="evidence" value="ECO:0007669"/>
    <property type="project" value="UniProtKB-KW"/>
</dbReference>
<dbReference type="RefSeq" id="WP_186877633.1">
    <property type="nucleotide sequence ID" value="NZ_JACOPN010000001.1"/>
</dbReference>
<comment type="function">
    <text evidence="7">Catalyzes the specific phosphorylation of the 3-hydroxyl group of shikimic acid using ATP as a cosubstrate.</text>
</comment>
<dbReference type="UniPathway" id="UPA00053">
    <property type="reaction ID" value="UER00088"/>
</dbReference>
<dbReference type="Proteomes" id="UP000602260">
    <property type="component" value="Unassembled WGS sequence"/>
</dbReference>
<organism evidence="8 9">
    <name type="scientific">Flintibacter faecis</name>
    <dbReference type="NCBI Taxonomy" id="2763047"/>
    <lineage>
        <taxon>Bacteria</taxon>
        <taxon>Bacillati</taxon>
        <taxon>Bacillota</taxon>
        <taxon>Clostridia</taxon>
        <taxon>Eubacteriales</taxon>
        <taxon>Flintibacter</taxon>
    </lineage>
</organism>
<dbReference type="PRINTS" id="PR01100">
    <property type="entry name" value="SHIKIMTKNASE"/>
</dbReference>
<comment type="subcellular location">
    <subcellularLocation>
        <location evidence="7">Cytoplasm</location>
    </subcellularLocation>
</comment>
<feature type="binding site" evidence="7">
    <location>
        <position position="15"/>
    </location>
    <ligand>
        <name>Mg(2+)</name>
        <dbReference type="ChEBI" id="CHEBI:18420"/>
    </ligand>
</feature>
<dbReference type="GO" id="GO:0009073">
    <property type="term" value="P:aromatic amino acid family biosynthetic process"/>
    <property type="evidence" value="ECO:0007669"/>
    <property type="project" value="UniProtKB-KW"/>
</dbReference>
<comment type="caution">
    <text evidence="8">The sequence shown here is derived from an EMBL/GenBank/DDBJ whole genome shotgun (WGS) entry which is preliminary data.</text>
</comment>
<feature type="binding site" evidence="7">
    <location>
        <position position="33"/>
    </location>
    <ligand>
        <name>substrate</name>
    </ligand>
</feature>
<dbReference type="PANTHER" id="PTHR21087">
    <property type="entry name" value="SHIKIMATE KINASE"/>
    <property type="match status" value="1"/>
</dbReference>
<dbReference type="GO" id="GO:0000287">
    <property type="term" value="F:magnesium ion binding"/>
    <property type="evidence" value="ECO:0007669"/>
    <property type="project" value="UniProtKB-UniRule"/>
</dbReference>
<feature type="binding site" evidence="7">
    <location>
        <position position="116"/>
    </location>
    <ligand>
        <name>ATP</name>
        <dbReference type="ChEBI" id="CHEBI:30616"/>
    </ligand>
</feature>
<dbReference type="CDD" id="cd00464">
    <property type="entry name" value="SK"/>
    <property type="match status" value="1"/>
</dbReference>
<dbReference type="EMBL" id="JACOPN010000001">
    <property type="protein sequence ID" value="MBC5716161.1"/>
    <property type="molecule type" value="Genomic_DNA"/>
</dbReference>
<feature type="binding site" evidence="7">
    <location>
        <position position="133"/>
    </location>
    <ligand>
        <name>substrate</name>
    </ligand>
</feature>
<feature type="binding site" evidence="7">
    <location>
        <position position="78"/>
    </location>
    <ligand>
        <name>substrate</name>
    </ligand>
</feature>
<keyword evidence="7" id="KW-0460">Magnesium</keyword>
<dbReference type="GO" id="GO:0005524">
    <property type="term" value="F:ATP binding"/>
    <property type="evidence" value="ECO:0007669"/>
    <property type="project" value="UniProtKB-UniRule"/>
</dbReference>
<comment type="catalytic activity">
    <reaction evidence="7">
        <text>shikimate + ATP = 3-phosphoshikimate + ADP + H(+)</text>
        <dbReference type="Rhea" id="RHEA:13121"/>
        <dbReference type="ChEBI" id="CHEBI:15378"/>
        <dbReference type="ChEBI" id="CHEBI:30616"/>
        <dbReference type="ChEBI" id="CHEBI:36208"/>
        <dbReference type="ChEBI" id="CHEBI:145989"/>
        <dbReference type="ChEBI" id="CHEBI:456216"/>
        <dbReference type="EC" id="2.7.1.71"/>
    </reaction>
</comment>
<reference evidence="8" key="1">
    <citation type="submission" date="2020-08" db="EMBL/GenBank/DDBJ databases">
        <title>Genome public.</title>
        <authorList>
            <person name="Liu C."/>
            <person name="Sun Q."/>
        </authorList>
    </citation>
    <scope>NUCLEOTIDE SEQUENCE</scope>
    <source>
        <strain evidence="8">BX5</strain>
    </source>
</reference>
<evidence type="ECO:0000313" key="9">
    <source>
        <dbReference type="Proteomes" id="UP000602260"/>
    </source>
</evidence>
<evidence type="ECO:0000256" key="4">
    <source>
        <dbReference type="ARBA" id="ARBA00022777"/>
    </source>
</evidence>
<keyword evidence="3 7" id="KW-0547">Nucleotide-binding</keyword>
<dbReference type="PANTHER" id="PTHR21087:SF16">
    <property type="entry name" value="SHIKIMATE KINASE 1, CHLOROPLASTIC"/>
    <property type="match status" value="1"/>
</dbReference>
<keyword evidence="7" id="KW-0479">Metal-binding</keyword>
<keyword evidence="1 7" id="KW-0028">Amino-acid biosynthesis</keyword>
<keyword evidence="5 7" id="KW-0067">ATP-binding</keyword>